<evidence type="ECO:0000313" key="1">
    <source>
        <dbReference type="EMBL" id="APF36207.1"/>
    </source>
</evidence>
<gene>
    <name evidence="1" type="ORF">BOQ54_01755</name>
</gene>
<dbReference type="EMBL" id="CP018095">
    <property type="protein sequence ID" value="APF36207.1"/>
    <property type="molecule type" value="Genomic_DNA"/>
</dbReference>
<sequence length="268" mass="29561">MPQDAAPGIRIGIGGWTYEPWRGTFYPEGLAQKRELEYASRKLTSIEINGTFYGSQKPESFAKWREETPEGFVFALKGPRFATNRRVLAEAGESIERFVTGGLIELREKLGPINWQFAPTKKFDPDDFAAFLALLPKSVDGRALRHGVEVRHDSFRSPDFIALLREHEVALVVAGDSKYPQIADVTAPFVYARIMGTSEGENLGYAPAALDAWAERARAWAAGGAPEDLETVTRHVAAPQGRDVFLYVISGHKVANPAAAMALIERLT</sequence>
<dbReference type="Gene3D" id="3.20.20.410">
    <property type="entry name" value="Protein of unknown function UPF0759"/>
    <property type="match status" value="1"/>
</dbReference>
<dbReference type="RefSeq" id="WP_071923131.1">
    <property type="nucleotide sequence ID" value="NZ_CP018095.1"/>
</dbReference>
<keyword evidence="2" id="KW-1185">Reference proteome</keyword>
<dbReference type="InterPro" id="IPR036520">
    <property type="entry name" value="UPF0759_sf"/>
</dbReference>
<organism evidence="1 2">
    <name type="scientific">Chelatococcus daeguensis</name>
    <dbReference type="NCBI Taxonomy" id="444444"/>
    <lineage>
        <taxon>Bacteria</taxon>
        <taxon>Pseudomonadati</taxon>
        <taxon>Pseudomonadota</taxon>
        <taxon>Alphaproteobacteria</taxon>
        <taxon>Hyphomicrobiales</taxon>
        <taxon>Chelatococcaceae</taxon>
        <taxon>Chelatococcus</taxon>
    </lineage>
</organism>
<accession>A0AAC9JM76</accession>
<name>A0AAC9JM76_9HYPH</name>
<dbReference type="PANTHER" id="PTHR30348">
    <property type="entry name" value="UNCHARACTERIZED PROTEIN YECE"/>
    <property type="match status" value="1"/>
</dbReference>
<dbReference type="Pfam" id="PF01904">
    <property type="entry name" value="DUF72"/>
    <property type="match status" value="1"/>
</dbReference>
<dbReference type="SUPFAM" id="SSF117396">
    <property type="entry name" value="TM1631-like"/>
    <property type="match status" value="1"/>
</dbReference>
<evidence type="ECO:0008006" key="3">
    <source>
        <dbReference type="Google" id="ProtNLM"/>
    </source>
</evidence>
<protein>
    <recommendedName>
        <fullName evidence="3">DUF72 domain-containing protein</fullName>
    </recommendedName>
</protein>
<dbReference type="AlphaFoldDB" id="A0AAC9JM76"/>
<reference evidence="1 2" key="1">
    <citation type="submission" date="2016-11" db="EMBL/GenBank/DDBJ databases">
        <title>Complete genome sequence of the aerobically denitrifying bacterium Chelatococcus daeguensis TAD1.</title>
        <authorList>
            <person name="Yang Y."/>
            <person name="Huang S."/>
            <person name="Lin E."/>
        </authorList>
    </citation>
    <scope>NUCLEOTIDE SEQUENCE [LARGE SCALE GENOMIC DNA]</scope>
    <source>
        <strain evidence="1 2">TAD1</strain>
    </source>
</reference>
<proteinExistence type="predicted"/>
<dbReference type="KEGG" id="cdq:BOQ54_01755"/>
<dbReference type="InterPro" id="IPR002763">
    <property type="entry name" value="DUF72"/>
</dbReference>
<dbReference type="Proteomes" id="UP000182703">
    <property type="component" value="Chromosome"/>
</dbReference>
<dbReference type="PANTHER" id="PTHR30348:SF4">
    <property type="entry name" value="DUF72 DOMAIN-CONTAINING PROTEIN"/>
    <property type="match status" value="1"/>
</dbReference>
<evidence type="ECO:0000313" key="2">
    <source>
        <dbReference type="Proteomes" id="UP000182703"/>
    </source>
</evidence>